<evidence type="ECO:0000313" key="3">
    <source>
        <dbReference type="EMBL" id="TKC10756.1"/>
    </source>
</evidence>
<dbReference type="OrthoDB" id="759627at2"/>
<proteinExistence type="predicted"/>
<dbReference type="Proteomes" id="UP000309488">
    <property type="component" value="Unassembled WGS sequence"/>
</dbReference>
<dbReference type="Gene3D" id="2.160.20.120">
    <property type="match status" value="1"/>
</dbReference>
<feature type="chain" id="PRO_5020216458" description="Putative auto-transporter adhesin head GIN domain-containing protein" evidence="1">
    <location>
        <begin position="26"/>
        <end position="197"/>
    </location>
</feature>
<organism evidence="3 4">
    <name type="scientific">Pedobacter polaris</name>
    <dbReference type="NCBI Taxonomy" id="2571273"/>
    <lineage>
        <taxon>Bacteria</taxon>
        <taxon>Pseudomonadati</taxon>
        <taxon>Bacteroidota</taxon>
        <taxon>Sphingobacteriia</taxon>
        <taxon>Sphingobacteriales</taxon>
        <taxon>Sphingobacteriaceae</taxon>
        <taxon>Pedobacter</taxon>
    </lineage>
</organism>
<dbReference type="RefSeq" id="WP_136840900.1">
    <property type="nucleotide sequence ID" value="NZ_SWBR01000002.1"/>
</dbReference>
<evidence type="ECO:0000259" key="2">
    <source>
        <dbReference type="Pfam" id="PF10988"/>
    </source>
</evidence>
<feature type="signal peptide" evidence="1">
    <location>
        <begin position="1"/>
        <end position="25"/>
    </location>
</feature>
<dbReference type="EMBL" id="SWBR01000002">
    <property type="protein sequence ID" value="TKC10756.1"/>
    <property type="molecule type" value="Genomic_DNA"/>
</dbReference>
<sequence>MKTSIKTLFATGLIALALSTSTVYANNVVSGTTISASAVNIASVKKLVISGNVEVTISQDPRAKVLYTNDGTGNVSVKKVGSSVYIDSKNNAHDAKITIYVDDIYRIEASDNATVFTNSELTLKYLQVFLKDSAKLELNSKTENLYTSIKNTSKLTLKGATDLYKIDMDKSSRIALEKFNSKKTDMTSCDVYVASRN</sequence>
<name>A0A4U1CT60_9SPHI</name>
<gene>
    <name evidence="3" type="ORF">FA048_11330</name>
</gene>
<dbReference type="InterPro" id="IPR021255">
    <property type="entry name" value="DUF2807"/>
</dbReference>
<protein>
    <recommendedName>
        <fullName evidence="2">Putative auto-transporter adhesin head GIN domain-containing protein</fullName>
    </recommendedName>
</protein>
<accession>A0A4U1CT60</accession>
<evidence type="ECO:0000256" key="1">
    <source>
        <dbReference type="SAM" id="SignalP"/>
    </source>
</evidence>
<evidence type="ECO:0000313" key="4">
    <source>
        <dbReference type="Proteomes" id="UP000309488"/>
    </source>
</evidence>
<dbReference type="AlphaFoldDB" id="A0A4U1CT60"/>
<feature type="domain" description="Putative auto-transporter adhesin head GIN" evidence="2">
    <location>
        <begin position="45"/>
        <end position="186"/>
    </location>
</feature>
<keyword evidence="4" id="KW-1185">Reference proteome</keyword>
<keyword evidence="1" id="KW-0732">Signal</keyword>
<reference evidence="3 4" key="1">
    <citation type="submission" date="2019-04" db="EMBL/GenBank/DDBJ databases">
        <title>Pedobacter sp. RP-3-22 sp. nov., isolated from Arctic soil.</title>
        <authorList>
            <person name="Dahal R.H."/>
            <person name="Kim D.-U."/>
        </authorList>
    </citation>
    <scope>NUCLEOTIDE SEQUENCE [LARGE SCALE GENOMIC DNA]</scope>
    <source>
        <strain evidence="3 4">RP-3-22</strain>
    </source>
</reference>
<dbReference type="Pfam" id="PF10988">
    <property type="entry name" value="DUF2807"/>
    <property type="match status" value="1"/>
</dbReference>
<comment type="caution">
    <text evidence="3">The sequence shown here is derived from an EMBL/GenBank/DDBJ whole genome shotgun (WGS) entry which is preliminary data.</text>
</comment>